<name>A0A2G5HLC2_CERBT</name>
<evidence type="ECO:0000313" key="3">
    <source>
        <dbReference type="EMBL" id="WPB02041.1"/>
    </source>
</evidence>
<feature type="region of interest" description="Disordered" evidence="1">
    <location>
        <begin position="1"/>
        <end position="35"/>
    </location>
</feature>
<protein>
    <submittedName>
        <fullName evidence="2">Uncharacterized protein</fullName>
    </submittedName>
</protein>
<dbReference type="AlphaFoldDB" id="A0A2G5HLC2"/>
<feature type="region of interest" description="Disordered" evidence="1">
    <location>
        <begin position="122"/>
        <end position="142"/>
    </location>
</feature>
<dbReference type="Proteomes" id="UP001302367">
    <property type="component" value="Chromosome 4"/>
</dbReference>
<reference evidence="2 4" key="1">
    <citation type="submission" date="2015-10" db="EMBL/GenBank/DDBJ databases">
        <title>The cercosporin biosynthetic gene cluster was horizontally transferred to several fungal lineages and shown to be expanded in Cercospora beticola based on microsynteny with recipient genomes.</title>
        <authorList>
            <person name="De Jonge R."/>
            <person name="Ebert M.K."/>
            <person name="Suttle J.C."/>
            <person name="Jurick Ii W.M."/>
            <person name="Secor G.A."/>
            <person name="Thomma B.P."/>
            <person name="Van De Peer Y."/>
            <person name="Bolton M.D."/>
        </authorList>
    </citation>
    <scope>NUCLEOTIDE SEQUENCE [LARGE SCALE GENOMIC DNA]</scope>
    <source>
        <strain evidence="2 4">09-40</strain>
    </source>
</reference>
<dbReference type="EMBL" id="LKMD01000105">
    <property type="protein sequence ID" value="PIA93354.1"/>
    <property type="molecule type" value="Genomic_DNA"/>
</dbReference>
<evidence type="ECO:0000313" key="2">
    <source>
        <dbReference type="EMBL" id="PIA93354.1"/>
    </source>
</evidence>
<organism evidence="2 4">
    <name type="scientific">Cercospora beticola</name>
    <name type="common">Sugarbeet leaf spot fungus</name>
    <dbReference type="NCBI Taxonomy" id="122368"/>
    <lineage>
        <taxon>Eukaryota</taxon>
        <taxon>Fungi</taxon>
        <taxon>Dikarya</taxon>
        <taxon>Ascomycota</taxon>
        <taxon>Pezizomycotina</taxon>
        <taxon>Dothideomycetes</taxon>
        <taxon>Dothideomycetidae</taxon>
        <taxon>Mycosphaerellales</taxon>
        <taxon>Mycosphaerellaceae</taxon>
        <taxon>Cercospora</taxon>
    </lineage>
</organism>
<gene>
    <name evidence="2" type="ORF">CB0940_04772</name>
    <name evidence="3" type="ORF">RHO25_006675</name>
</gene>
<keyword evidence="5" id="KW-1185">Reference proteome</keyword>
<dbReference type="OrthoDB" id="3648311at2759"/>
<evidence type="ECO:0000313" key="4">
    <source>
        <dbReference type="Proteomes" id="UP000230605"/>
    </source>
</evidence>
<proteinExistence type="predicted"/>
<feature type="compositionally biased region" description="Polar residues" evidence="1">
    <location>
        <begin position="122"/>
        <end position="131"/>
    </location>
</feature>
<reference evidence="3 5" key="2">
    <citation type="submission" date="2023-09" db="EMBL/GenBank/DDBJ databases">
        <title>Complete-Gapless Cercospora beticola genome.</title>
        <authorList>
            <person name="Wyatt N.A."/>
            <person name="Spanner R.E."/>
            <person name="Bolton M.D."/>
        </authorList>
    </citation>
    <scope>NUCLEOTIDE SEQUENCE [LARGE SCALE GENOMIC DNA]</scope>
    <source>
        <strain evidence="3">Cb09-40</strain>
    </source>
</reference>
<sequence length="230" mass="25927">MALTIARKRKCQSEGPTQQREPKKQRNSSGDTGSHFPFLSLPLELRDEIYRHIIISDGAATSLQKQNLVTKTGLVGVNDQICQEFLDALLFHAPVIETTVKNHNFAHVVTFLNPLSEAQFRRISSNPGSDGTSEDEMDTPAGTPRKIRITLVYSATKQSTRAQLNRWLDRFDDPDRRGKELDFEYVVDFGTYRNGGGKQRPRFRALAGEASNNEAAKILKALNKRSWYSC</sequence>
<accession>A0A2G5HLC2</accession>
<dbReference type="Proteomes" id="UP000230605">
    <property type="component" value="Chromosome 4"/>
</dbReference>
<evidence type="ECO:0000256" key="1">
    <source>
        <dbReference type="SAM" id="MobiDB-lite"/>
    </source>
</evidence>
<dbReference type="EMBL" id="CP134187">
    <property type="protein sequence ID" value="WPB02041.1"/>
    <property type="molecule type" value="Genomic_DNA"/>
</dbReference>
<feature type="compositionally biased region" description="Basic residues" evidence="1">
    <location>
        <begin position="1"/>
        <end position="10"/>
    </location>
</feature>
<evidence type="ECO:0000313" key="5">
    <source>
        <dbReference type="Proteomes" id="UP001302367"/>
    </source>
</evidence>